<dbReference type="EMBL" id="CADIJO010000013">
    <property type="protein sequence ID" value="CAB3718635.1"/>
    <property type="molecule type" value="Genomic_DNA"/>
</dbReference>
<comment type="similarity">
    <text evidence="1">Belongs to the PhzF family.</text>
</comment>
<organism evidence="4 5">
    <name type="scientific">Achromobacter deleyi</name>
    <dbReference type="NCBI Taxonomy" id="1353891"/>
    <lineage>
        <taxon>Bacteria</taxon>
        <taxon>Pseudomonadati</taxon>
        <taxon>Pseudomonadota</taxon>
        <taxon>Betaproteobacteria</taxon>
        <taxon>Burkholderiales</taxon>
        <taxon>Alcaligenaceae</taxon>
        <taxon>Achromobacter</taxon>
    </lineage>
</organism>
<dbReference type="SUPFAM" id="SSF54506">
    <property type="entry name" value="Diaminopimelate epimerase-like"/>
    <property type="match status" value="1"/>
</dbReference>
<protein>
    <submittedName>
        <fullName evidence="4">Putative isomerase YddE</fullName>
        <ecNumber evidence="4">5.1.-.-</ecNumber>
    </submittedName>
</protein>
<dbReference type="Proteomes" id="UP000494111">
    <property type="component" value="Unassembled WGS sequence"/>
</dbReference>
<dbReference type="Pfam" id="PF02567">
    <property type="entry name" value="PhzC-PhzF"/>
    <property type="match status" value="1"/>
</dbReference>
<dbReference type="EC" id="5.1.-.-" evidence="4"/>
<evidence type="ECO:0000256" key="1">
    <source>
        <dbReference type="ARBA" id="ARBA00008270"/>
    </source>
</evidence>
<dbReference type="PIRSF" id="PIRSF016184">
    <property type="entry name" value="PhzC_PhzF"/>
    <property type="match status" value="1"/>
</dbReference>
<dbReference type="NCBIfam" id="TIGR00654">
    <property type="entry name" value="PhzF_family"/>
    <property type="match status" value="1"/>
</dbReference>
<feature type="active site" evidence="3">
    <location>
        <position position="44"/>
    </location>
</feature>
<name>A0A6S7B5R7_9BURK</name>
<dbReference type="PANTHER" id="PTHR13774:SF39">
    <property type="entry name" value="BIOSYNTHESIS PROTEIN, PUTATIVE-RELATED"/>
    <property type="match status" value="1"/>
</dbReference>
<evidence type="ECO:0000313" key="5">
    <source>
        <dbReference type="Proteomes" id="UP000494111"/>
    </source>
</evidence>
<dbReference type="AlphaFoldDB" id="A0A6S7B5R7"/>
<evidence type="ECO:0000256" key="3">
    <source>
        <dbReference type="PIRSR" id="PIRSR016184-1"/>
    </source>
</evidence>
<dbReference type="RefSeq" id="WP_175216484.1">
    <property type="nucleotide sequence ID" value="NZ_CADIJO010000013.1"/>
</dbReference>
<evidence type="ECO:0000313" key="4">
    <source>
        <dbReference type="EMBL" id="CAB3718635.1"/>
    </source>
</evidence>
<dbReference type="Gene3D" id="3.10.310.10">
    <property type="entry name" value="Diaminopimelate Epimerase, Chain A, domain 1"/>
    <property type="match status" value="2"/>
</dbReference>
<gene>
    <name evidence="4" type="primary">yddE_2</name>
    <name evidence="4" type="ORF">LMG3458_03756</name>
</gene>
<keyword evidence="2 4" id="KW-0413">Isomerase</keyword>
<accession>A0A6S7B5R7</accession>
<dbReference type="InterPro" id="IPR003719">
    <property type="entry name" value="Phenazine_PhzF-like"/>
</dbReference>
<dbReference type="GO" id="GO:0005737">
    <property type="term" value="C:cytoplasm"/>
    <property type="evidence" value="ECO:0007669"/>
    <property type="project" value="TreeGrafter"/>
</dbReference>
<proteinExistence type="inferred from homology"/>
<evidence type="ECO:0000256" key="2">
    <source>
        <dbReference type="ARBA" id="ARBA00023235"/>
    </source>
</evidence>
<sequence length="281" mass="29855">MHIHRIAAFTSDGHGGNPAGVVLADQLPPTEEMQRVAAQVGYSETVFSCPNGDGSWLTRYYSPEAEVAFCGHATIALGAVLGQTFGPATYPLSLAHNQIEVAAEKRDGEWTSVLRSPPTRSAIAQPELLAEALKIFRYAASELNPALAPCLAHAGLDHLVIPLQSRAALARMDYDLDEGRRFMQTHGIGTVAFVFREGDRRFQARNAFAIGGVLEDPATGAAAAAFAGMLRDLGQVQEGEIVIMQGVDMGQPCRIEVAFTAELGSPVSVRGKASAISEQPA</sequence>
<dbReference type="GO" id="GO:0016853">
    <property type="term" value="F:isomerase activity"/>
    <property type="evidence" value="ECO:0007669"/>
    <property type="project" value="UniProtKB-KW"/>
</dbReference>
<reference evidence="4 5" key="1">
    <citation type="submission" date="2020-04" db="EMBL/GenBank/DDBJ databases">
        <authorList>
            <person name="De Canck E."/>
        </authorList>
    </citation>
    <scope>NUCLEOTIDE SEQUENCE [LARGE SCALE GENOMIC DNA]</scope>
    <source>
        <strain evidence="4 5">LMG 3458</strain>
    </source>
</reference>
<dbReference type="PANTHER" id="PTHR13774">
    <property type="entry name" value="PHENAZINE BIOSYNTHESIS PROTEIN"/>
    <property type="match status" value="1"/>
</dbReference>